<evidence type="ECO:0000256" key="9">
    <source>
        <dbReference type="SAM" id="Phobius"/>
    </source>
</evidence>
<dbReference type="PANTHER" id="PTHR22777:SF17">
    <property type="entry name" value="UPF0053 PROTEIN SLL0260"/>
    <property type="match status" value="1"/>
</dbReference>
<dbReference type="Gene3D" id="3.30.465.10">
    <property type="match status" value="1"/>
</dbReference>
<evidence type="ECO:0000256" key="1">
    <source>
        <dbReference type="ARBA" id="ARBA00004141"/>
    </source>
</evidence>
<keyword evidence="13" id="KW-1185">Reference proteome</keyword>
<evidence type="ECO:0000259" key="10">
    <source>
        <dbReference type="PROSITE" id="PS51371"/>
    </source>
</evidence>
<dbReference type="OrthoDB" id="9798188at2"/>
<dbReference type="Pfam" id="PF01595">
    <property type="entry name" value="CNNM"/>
    <property type="match status" value="1"/>
</dbReference>
<evidence type="ECO:0000256" key="2">
    <source>
        <dbReference type="ARBA" id="ARBA00022692"/>
    </source>
</evidence>
<dbReference type="Pfam" id="PF00571">
    <property type="entry name" value="CBS"/>
    <property type="match status" value="2"/>
</dbReference>
<dbReference type="Gene3D" id="3.10.580.10">
    <property type="entry name" value="CBS-domain"/>
    <property type="match status" value="1"/>
</dbReference>
<gene>
    <name evidence="12" type="ORF">FK004_07630</name>
</gene>
<feature type="transmembrane region" description="Helical" evidence="9">
    <location>
        <begin position="133"/>
        <end position="154"/>
    </location>
</feature>
<evidence type="ECO:0000313" key="12">
    <source>
        <dbReference type="EMBL" id="AWG25113.1"/>
    </source>
</evidence>
<accession>A0A2S1LMY4</accession>
<keyword evidence="2 8" id="KW-0812">Transmembrane</keyword>
<dbReference type="InterPro" id="IPR005170">
    <property type="entry name" value="Transptr-assoc_dom"/>
</dbReference>
<dbReference type="SUPFAM" id="SSF54631">
    <property type="entry name" value="CBS-domain pair"/>
    <property type="match status" value="1"/>
</dbReference>
<dbReference type="AlphaFoldDB" id="A0A2S1LMY4"/>
<dbReference type="InterPro" id="IPR016169">
    <property type="entry name" value="FAD-bd_PCMH_sub2"/>
</dbReference>
<dbReference type="InterPro" id="IPR044751">
    <property type="entry name" value="Ion_transp-like_CBS"/>
</dbReference>
<dbReference type="RefSeq" id="WP_108736717.1">
    <property type="nucleotide sequence ID" value="NZ_CP020919.1"/>
</dbReference>
<feature type="domain" description="CBS" evidence="10">
    <location>
        <begin position="272"/>
        <end position="329"/>
    </location>
</feature>
<dbReference type="GO" id="GO:0050660">
    <property type="term" value="F:flavin adenine dinucleotide binding"/>
    <property type="evidence" value="ECO:0007669"/>
    <property type="project" value="InterPro"/>
</dbReference>
<evidence type="ECO:0000256" key="5">
    <source>
        <dbReference type="ARBA" id="ARBA00023122"/>
    </source>
</evidence>
<feature type="domain" description="CNNM transmembrane" evidence="11">
    <location>
        <begin position="1"/>
        <end position="190"/>
    </location>
</feature>
<keyword evidence="5 7" id="KW-0129">CBS domain</keyword>
<dbReference type="GO" id="GO:0005886">
    <property type="term" value="C:plasma membrane"/>
    <property type="evidence" value="ECO:0007669"/>
    <property type="project" value="TreeGrafter"/>
</dbReference>
<evidence type="ECO:0000259" key="11">
    <source>
        <dbReference type="PROSITE" id="PS51846"/>
    </source>
</evidence>
<evidence type="ECO:0000256" key="4">
    <source>
        <dbReference type="ARBA" id="ARBA00022989"/>
    </source>
</evidence>
<dbReference type="Pfam" id="PF03471">
    <property type="entry name" value="CorC_HlyC"/>
    <property type="match status" value="1"/>
</dbReference>
<dbReference type="SUPFAM" id="SSF56176">
    <property type="entry name" value="FAD-binding/transporter-associated domain-like"/>
    <property type="match status" value="1"/>
</dbReference>
<dbReference type="InterPro" id="IPR000644">
    <property type="entry name" value="CBS_dom"/>
</dbReference>
<evidence type="ECO:0000256" key="3">
    <source>
        <dbReference type="ARBA" id="ARBA00022737"/>
    </source>
</evidence>
<dbReference type="Proteomes" id="UP000244677">
    <property type="component" value="Chromosome"/>
</dbReference>
<name>A0A2S1LMY4_9FLAO</name>
<dbReference type="CDD" id="cd04590">
    <property type="entry name" value="CBS_pair_CorC_HlyC_assoc"/>
    <property type="match status" value="1"/>
</dbReference>
<proteinExistence type="predicted"/>
<keyword evidence="4 8" id="KW-1133">Transmembrane helix</keyword>
<organism evidence="12 13">
    <name type="scientific">Flavobacterium kingsejongi</name>
    <dbReference type="NCBI Taxonomy" id="1678728"/>
    <lineage>
        <taxon>Bacteria</taxon>
        <taxon>Pseudomonadati</taxon>
        <taxon>Bacteroidota</taxon>
        <taxon>Flavobacteriia</taxon>
        <taxon>Flavobacteriales</taxon>
        <taxon>Flavobacteriaceae</taxon>
        <taxon>Flavobacterium</taxon>
    </lineage>
</organism>
<dbReference type="PROSITE" id="PS51846">
    <property type="entry name" value="CNNM"/>
    <property type="match status" value="1"/>
</dbReference>
<comment type="subcellular location">
    <subcellularLocation>
        <location evidence="1">Membrane</location>
        <topology evidence="1">Multi-pass membrane protein</topology>
    </subcellularLocation>
</comment>
<feature type="transmembrane region" description="Helical" evidence="9">
    <location>
        <begin position="55"/>
        <end position="79"/>
    </location>
</feature>
<dbReference type="PANTHER" id="PTHR22777">
    <property type="entry name" value="HEMOLYSIN-RELATED"/>
    <property type="match status" value="1"/>
</dbReference>
<dbReference type="InterPro" id="IPR002550">
    <property type="entry name" value="CNNM"/>
</dbReference>
<dbReference type="InterPro" id="IPR046342">
    <property type="entry name" value="CBS_dom_sf"/>
</dbReference>
<dbReference type="PROSITE" id="PS51371">
    <property type="entry name" value="CBS"/>
    <property type="match status" value="1"/>
</dbReference>
<reference evidence="12 13" key="1">
    <citation type="submission" date="2017-04" db="EMBL/GenBank/DDBJ databases">
        <title>Complete genome sequence of Flavobacterium kingsejong AJ004.</title>
        <authorList>
            <person name="Lee P.C."/>
        </authorList>
    </citation>
    <scope>NUCLEOTIDE SEQUENCE [LARGE SCALE GENOMIC DNA]</scope>
    <source>
        <strain evidence="12 13">AJ004</strain>
    </source>
</reference>
<evidence type="ECO:0000256" key="7">
    <source>
        <dbReference type="PROSITE-ProRule" id="PRU00703"/>
    </source>
</evidence>
<protein>
    <submittedName>
        <fullName evidence="12">Hemolysin</fullName>
    </submittedName>
</protein>
<keyword evidence="3" id="KW-0677">Repeat</keyword>
<evidence type="ECO:0000256" key="8">
    <source>
        <dbReference type="PROSITE-ProRule" id="PRU01193"/>
    </source>
</evidence>
<evidence type="ECO:0000256" key="6">
    <source>
        <dbReference type="ARBA" id="ARBA00023136"/>
    </source>
</evidence>
<sequence>MGISIIIITLLFSAFFSGMEVAFISANKVYLGIEKQQDNFLSGILARLIEKPSQFIAAMLVGNTVSMVIYGFVISRIILDELDSAYILHPVFRLFLQMAAAALLITITAKFLPKVFFRIYANTIMKVFALPAYFFYRIFYYVSCFIIWMSDLILQKLFKIKGPELELAFSKIELGDYINEQMDQVENREMVDSEIQIFRNALEFSDLKARDIMTPRTELVAVEATESVAGLRALFVETGYSKILVYQDSFDDILGYVHSFDLFKKPALIADVMIPVEFVPETIYIKEVLNILTKKRKSIAVVLDEYGGTSGMISIEDIVEELFGEIEDEHDQDEELIEQPLEDGSYLFSARLDVEYINQIYKLDIPECDSYTTLGGFIVDATTEIPHNGDQIRIGRYYFTIQSATNNKIELVKLRLGE</sequence>
<evidence type="ECO:0000313" key="13">
    <source>
        <dbReference type="Proteomes" id="UP000244677"/>
    </source>
</evidence>
<feature type="transmembrane region" description="Helical" evidence="9">
    <location>
        <begin position="91"/>
        <end position="113"/>
    </location>
</feature>
<keyword evidence="6 8" id="KW-0472">Membrane</keyword>
<dbReference type="SMART" id="SM01091">
    <property type="entry name" value="CorC_HlyC"/>
    <property type="match status" value="1"/>
</dbReference>
<dbReference type="InterPro" id="IPR036318">
    <property type="entry name" value="FAD-bd_PCMH-like_sf"/>
</dbReference>
<dbReference type="KEGG" id="fki:FK004_07630"/>
<dbReference type="EMBL" id="CP020919">
    <property type="protein sequence ID" value="AWG25113.1"/>
    <property type="molecule type" value="Genomic_DNA"/>
</dbReference>